<evidence type="ECO:0000256" key="2">
    <source>
        <dbReference type="ARBA" id="ARBA00022679"/>
    </source>
</evidence>
<keyword evidence="3" id="KW-0547">Nucleotide-binding</keyword>
<dbReference type="InterPro" id="IPR011009">
    <property type="entry name" value="Kinase-like_dom_sf"/>
</dbReference>
<dbReference type="PANTHER" id="PTHR43671">
    <property type="entry name" value="SERINE/THREONINE-PROTEIN KINASE NEK"/>
    <property type="match status" value="1"/>
</dbReference>
<accession>A0A5C6F8C6</accession>
<feature type="region of interest" description="Disordered" evidence="6">
    <location>
        <begin position="550"/>
        <end position="582"/>
    </location>
</feature>
<dbReference type="InterPro" id="IPR050660">
    <property type="entry name" value="NEK_Ser/Thr_kinase"/>
</dbReference>
<feature type="compositionally biased region" description="Basic and acidic residues" evidence="6">
    <location>
        <begin position="390"/>
        <end position="400"/>
    </location>
</feature>
<sequence>MSIRLSEFWTRLVREGILDAPACRSTAENFASTHGGSPPTDAAELAKFLVSNDTLTGFQAQSLVADPQVDLRLGSYRLRATSSTTPLTRWVEVESVAASQNRGVLIRTTPGNPWLDAHAAVAGETLQPIHIEPLGEYVGVFSELPAGESLDTRIERTSSAWDPKAVCDLGIAMADALAAMHAASVIHGSVRADRVWISQDGRKILLRDPAGPPVAGLGDVSSQWLDTTSDPSAYVAPELMSGDRQTSQCTGASDIYSLGCLLFRLASGRHAFASDSVTRTLAAHRSDSPPELVAALESGEAGDPVYRVLAYTMAKDPAARFASAEQLAAALRAVREILPKQVIDPAATKSPAPAKPVAVAPTTVKPARTKPDTAPKPSNSPSKSSSKSVSVEKRASEEPSKAPLKPNKESKRKPKRDPVVADVPSSLPARPTEPVAADPIDSPVELPTPKAPDTKVPDAKVPSGNEPPKKEPPPAQPIAKADQVSASTLVAEAPADSSSSVSLRRRRRKKSKAPLVLTALTVVVLAQFITLLVTDPTTAVVEKRKRPPIPAVIPSVSSRPKSTVDERTSENADAASPAANSTADDANYALVDDDRLLFAPPYAPSSANAPLELLPPGPAAVVSVRMQSLLDSPAGQSILDALSPELTGLVDSAAAGAGVPLSWIRRCTVGLYRGKDGRPDVSLAIELDEARSLDELVQRWRVDASQTRDGATVFAGETADGPAFFIRPDEIENQSVTRYAVGSLPRITEVASIDGETIPLARVMGTLWNGTSVDADVVALLTPNFLFADGRTLLTETAPELVTRMRSVLIPNVSGVLVTIDLPSSESDSMVFGEFRLTPSGGISEAKLMRDLRDAINGWPAWADQFVIEAVPDPSWRLLASRLPTMMRFVSDRFRYGISDNMIVANTYLPAPAISQVSLATLLAANTPLGNAAALLGNAPAAPLSIDEMLNRKMSVSFDQESLEFAIDVIVGEFTRELPDGSTLPPVKIVGGDLQKMGITQNQQIRGFAKTDIPLRTVLTDLVVGANPDKTAVGPADPKQALIWVVADDADNPGSKVILVTTREAAKNKYELPTEFGSTESSD</sequence>
<dbReference type="OrthoDB" id="229095at2"/>
<dbReference type="InterPro" id="IPR000719">
    <property type="entry name" value="Prot_kinase_dom"/>
</dbReference>
<evidence type="ECO:0000313" key="9">
    <source>
        <dbReference type="Proteomes" id="UP000318288"/>
    </source>
</evidence>
<dbReference type="PANTHER" id="PTHR43671:SF13">
    <property type="entry name" value="SERINE_THREONINE-PROTEIN KINASE NEK2"/>
    <property type="match status" value="1"/>
</dbReference>
<evidence type="ECO:0000256" key="6">
    <source>
        <dbReference type="SAM" id="MobiDB-lite"/>
    </source>
</evidence>
<dbReference type="SMART" id="SM00220">
    <property type="entry name" value="S_TKc"/>
    <property type="match status" value="1"/>
</dbReference>
<proteinExistence type="predicted"/>
<dbReference type="Gene3D" id="1.10.510.10">
    <property type="entry name" value="Transferase(Phosphotransferase) domain 1"/>
    <property type="match status" value="1"/>
</dbReference>
<evidence type="ECO:0000313" key="8">
    <source>
        <dbReference type="EMBL" id="TWU56744.1"/>
    </source>
</evidence>
<evidence type="ECO:0000256" key="4">
    <source>
        <dbReference type="ARBA" id="ARBA00022777"/>
    </source>
</evidence>
<feature type="region of interest" description="Disordered" evidence="6">
    <location>
        <begin position="346"/>
        <end position="510"/>
    </location>
</feature>
<feature type="compositionally biased region" description="Low complexity" evidence="6">
    <location>
        <begin position="375"/>
        <end position="389"/>
    </location>
</feature>
<comment type="caution">
    <text evidence="8">The sequence shown here is derived from an EMBL/GenBank/DDBJ whole genome shotgun (WGS) entry which is preliminary data.</text>
</comment>
<dbReference type="EMBL" id="SJPW01000003">
    <property type="protein sequence ID" value="TWU56744.1"/>
    <property type="molecule type" value="Genomic_DNA"/>
</dbReference>
<feature type="compositionally biased region" description="Low complexity" evidence="6">
    <location>
        <begin position="346"/>
        <end position="366"/>
    </location>
</feature>
<protein>
    <recommendedName>
        <fullName evidence="1">non-specific serine/threonine protein kinase</fullName>
        <ecNumber evidence="1">2.7.11.1</ecNumber>
    </recommendedName>
</protein>
<keyword evidence="5" id="KW-0067">ATP-binding</keyword>
<evidence type="ECO:0000256" key="3">
    <source>
        <dbReference type="ARBA" id="ARBA00022741"/>
    </source>
</evidence>
<feature type="compositionally biased region" description="Low complexity" evidence="6">
    <location>
        <begin position="571"/>
        <end position="582"/>
    </location>
</feature>
<dbReference type="Proteomes" id="UP000318288">
    <property type="component" value="Unassembled WGS sequence"/>
</dbReference>
<dbReference type="EC" id="2.7.11.1" evidence="1"/>
<evidence type="ECO:0000256" key="5">
    <source>
        <dbReference type="ARBA" id="ARBA00022840"/>
    </source>
</evidence>
<dbReference type="PROSITE" id="PS50011">
    <property type="entry name" value="PROTEIN_KINASE_DOM"/>
    <property type="match status" value="1"/>
</dbReference>
<name>A0A5C6F8C6_9BACT</name>
<dbReference type="RefSeq" id="WP_146458046.1">
    <property type="nucleotide sequence ID" value="NZ_SJPW01000003.1"/>
</dbReference>
<evidence type="ECO:0000259" key="7">
    <source>
        <dbReference type="PROSITE" id="PS50011"/>
    </source>
</evidence>
<keyword evidence="2 8" id="KW-0808">Transferase</keyword>
<dbReference type="GO" id="GO:0005524">
    <property type="term" value="F:ATP binding"/>
    <property type="evidence" value="ECO:0007669"/>
    <property type="project" value="UniProtKB-KW"/>
</dbReference>
<evidence type="ECO:0000256" key="1">
    <source>
        <dbReference type="ARBA" id="ARBA00012513"/>
    </source>
</evidence>
<dbReference type="GO" id="GO:0004674">
    <property type="term" value="F:protein serine/threonine kinase activity"/>
    <property type="evidence" value="ECO:0007669"/>
    <property type="project" value="UniProtKB-EC"/>
</dbReference>
<keyword evidence="9" id="KW-1185">Reference proteome</keyword>
<reference evidence="8 9" key="1">
    <citation type="submission" date="2019-02" db="EMBL/GenBank/DDBJ databases">
        <title>Deep-cultivation of Planctomycetes and their phenomic and genomic characterization uncovers novel biology.</title>
        <authorList>
            <person name="Wiegand S."/>
            <person name="Jogler M."/>
            <person name="Boedeker C."/>
            <person name="Pinto D."/>
            <person name="Vollmers J."/>
            <person name="Rivas-Marin E."/>
            <person name="Kohn T."/>
            <person name="Peeters S.H."/>
            <person name="Heuer A."/>
            <person name="Rast P."/>
            <person name="Oberbeckmann S."/>
            <person name="Bunk B."/>
            <person name="Jeske O."/>
            <person name="Meyerdierks A."/>
            <person name="Storesund J.E."/>
            <person name="Kallscheuer N."/>
            <person name="Luecker S."/>
            <person name="Lage O.M."/>
            <person name="Pohl T."/>
            <person name="Merkel B.J."/>
            <person name="Hornburger P."/>
            <person name="Mueller R.-W."/>
            <person name="Bruemmer F."/>
            <person name="Labrenz M."/>
            <person name="Spormann A.M."/>
            <person name="Op Den Camp H."/>
            <person name="Overmann J."/>
            <person name="Amann R."/>
            <person name="Jetten M.S.M."/>
            <person name="Mascher T."/>
            <person name="Medema M.H."/>
            <person name="Devos D.P."/>
            <person name="Kaster A.-K."/>
            <person name="Ovreas L."/>
            <person name="Rohde M."/>
            <person name="Galperin M.Y."/>
            <person name="Jogler C."/>
        </authorList>
    </citation>
    <scope>NUCLEOTIDE SEQUENCE [LARGE SCALE GENOMIC DNA]</scope>
    <source>
        <strain evidence="8 9">Poly51</strain>
    </source>
</reference>
<dbReference type="AlphaFoldDB" id="A0A5C6F8C6"/>
<dbReference type="SUPFAM" id="SSF56112">
    <property type="entry name" value="Protein kinase-like (PK-like)"/>
    <property type="match status" value="1"/>
</dbReference>
<keyword evidence="4 8" id="KW-0418">Kinase</keyword>
<gene>
    <name evidence="8" type="primary">pknH_1</name>
    <name evidence="8" type="ORF">Poly51_26610</name>
</gene>
<organism evidence="8 9">
    <name type="scientific">Rubripirellula tenax</name>
    <dbReference type="NCBI Taxonomy" id="2528015"/>
    <lineage>
        <taxon>Bacteria</taxon>
        <taxon>Pseudomonadati</taxon>
        <taxon>Planctomycetota</taxon>
        <taxon>Planctomycetia</taxon>
        <taxon>Pirellulales</taxon>
        <taxon>Pirellulaceae</taxon>
        <taxon>Rubripirellula</taxon>
    </lineage>
</organism>
<feature type="domain" description="Protein kinase" evidence="7">
    <location>
        <begin position="43"/>
        <end position="338"/>
    </location>
</feature>
<dbReference type="Pfam" id="PF00069">
    <property type="entry name" value="Pkinase"/>
    <property type="match status" value="1"/>
</dbReference>